<feature type="non-terminal residue" evidence="2">
    <location>
        <position position="1"/>
    </location>
</feature>
<keyword evidence="1" id="KW-1133">Transmembrane helix</keyword>
<dbReference type="InterPro" id="IPR026202">
    <property type="entry name" value="GOLGB1"/>
</dbReference>
<gene>
    <name evidence="2" type="ORF">FQV24_0014145</name>
</gene>
<dbReference type="AlphaFoldDB" id="A0A8J4I3J9"/>
<evidence type="ECO:0000313" key="2">
    <source>
        <dbReference type="EMBL" id="KAF1402429.1"/>
    </source>
</evidence>
<keyword evidence="1" id="KW-0812">Transmembrane</keyword>
<protein>
    <submittedName>
        <fullName evidence="2">Uncharacterized protein</fullName>
    </submittedName>
</protein>
<evidence type="ECO:0000256" key="1">
    <source>
        <dbReference type="SAM" id="Phobius"/>
    </source>
</evidence>
<feature type="transmembrane region" description="Helical" evidence="1">
    <location>
        <begin position="53"/>
        <end position="73"/>
    </location>
</feature>
<evidence type="ECO:0000313" key="3">
    <source>
        <dbReference type="Proteomes" id="UP000785099"/>
    </source>
</evidence>
<accession>A0A8J4I3J9</accession>
<comment type="caution">
    <text evidence="2">The sequence shown here is derived from an EMBL/GenBank/DDBJ whole genome shotgun (WGS) entry which is preliminary data.</text>
</comment>
<dbReference type="GO" id="GO:0005794">
    <property type="term" value="C:Golgi apparatus"/>
    <property type="evidence" value="ECO:0007669"/>
    <property type="project" value="InterPro"/>
</dbReference>
<proteinExistence type="predicted"/>
<dbReference type="Proteomes" id="UP000785099">
    <property type="component" value="Unassembled WGS sequence"/>
</dbReference>
<name>A0A8J4I3J9_SPHME</name>
<dbReference type="PANTHER" id="PTHR18887:SF4">
    <property type="entry name" value="GOLGIN SUBFAMILY B MEMBER 1-LIKE"/>
    <property type="match status" value="1"/>
</dbReference>
<dbReference type="PANTHER" id="PTHR18887">
    <property type="entry name" value="GOLGI-ASSOCIATED PROTEIN GCP360-RELATED"/>
    <property type="match status" value="1"/>
</dbReference>
<keyword evidence="1" id="KW-0472">Membrane</keyword>
<feature type="non-terminal residue" evidence="2">
    <location>
        <position position="74"/>
    </location>
</feature>
<organism evidence="2 3">
    <name type="scientific">Spheniscus mendiculus</name>
    <name type="common">Galapagos penguin</name>
    <dbReference type="NCBI Taxonomy" id="156760"/>
    <lineage>
        <taxon>Eukaryota</taxon>
        <taxon>Metazoa</taxon>
        <taxon>Chordata</taxon>
        <taxon>Craniata</taxon>
        <taxon>Vertebrata</taxon>
        <taxon>Euteleostomi</taxon>
        <taxon>Archelosauria</taxon>
        <taxon>Archosauria</taxon>
        <taxon>Dinosauria</taxon>
        <taxon>Saurischia</taxon>
        <taxon>Theropoda</taxon>
        <taxon>Coelurosauria</taxon>
        <taxon>Aves</taxon>
        <taxon>Neognathae</taxon>
        <taxon>Neoaves</taxon>
        <taxon>Aequornithes</taxon>
        <taxon>Sphenisciformes</taxon>
        <taxon>Spheniscidae</taxon>
        <taxon>Spheniscus</taxon>
    </lineage>
</organism>
<dbReference type="EMBL" id="VUKU01024472">
    <property type="protein sequence ID" value="KAF1402429.1"/>
    <property type="molecule type" value="Genomic_DNA"/>
</dbReference>
<keyword evidence="3" id="KW-1185">Reference proteome</keyword>
<sequence>MESEEEREALIINPSEHVIVRKVKGGALSFRRWLRGRSLYCSKLLTSRAKSRYLFLTYLVTLHLVVLLCLTGVL</sequence>
<reference evidence="2 3" key="1">
    <citation type="journal article" date="2019" name="Gigascience">
        <title>High-coverage genomes to elucidate the evolution of penguins.</title>
        <authorList>
            <person name="Pan H."/>
            <person name="Cole T.L."/>
            <person name="Bi X."/>
            <person name="Fang M."/>
            <person name="Zhou C."/>
            <person name="Yang Z."/>
            <person name="Ksepka D.T."/>
            <person name="Hart T."/>
            <person name="Bouzat J.L."/>
            <person name="Argilla L.S."/>
            <person name="Bertelsen M.F."/>
            <person name="Boersma P.D."/>
            <person name="Bost C.A."/>
            <person name="Cherel Y."/>
            <person name="Dann P."/>
            <person name="Fiddaman S.R."/>
            <person name="Howard P."/>
            <person name="Labuschagne K."/>
            <person name="Mattern T."/>
            <person name="Miller G."/>
            <person name="Parker P."/>
            <person name="Phillips R.A."/>
            <person name="Quillfeldt P."/>
            <person name="Ryan P.G."/>
            <person name="Taylor H."/>
            <person name="Thompson D.R."/>
            <person name="Young M.J."/>
            <person name="Ellegaard M.R."/>
            <person name="Gilbert M.T.P."/>
            <person name="Sinding M.S."/>
            <person name="Pacheco G."/>
            <person name="Shepherd L.D."/>
            <person name="Tennyson A.J.D."/>
            <person name="Grosser S."/>
            <person name="Kay E."/>
            <person name="Nupen L.J."/>
            <person name="Ellenberg U."/>
            <person name="Houston D.M."/>
            <person name="Reeve A.H."/>
            <person name="Johnson K."/>
            <person name="Masello J.F."/>
            <person name="Stracke T."/>
            <person name="McKinlay B."/>
            <person name="Borboroglu P.G."/>
            <person name="Zhang D.X."/>
            <person name="Zhang G."/>
        </authorList>
    </citation>
    <scope>NUCLEOTIDE SEQUENCE [LARGE SCALE GENOMIC DNA]</scope>
    <source>
        <strain evidence="2">GAPE 212</strain>
    </source>
</reference>